<evidence type="ECO:0000313" key="1">
    <source>
        <dbReference type="EMBL" id="KAK4832815.1"/>
    </source>
</evidence>
<dbReference type="Proteomes" id="UP001333110">
    <property type="component" value="Unassembled WGS sequence"/>
</dbReference>
<keyword evidence="2" id="KW-1185">Reference proteome</keyword>
<dbReference type="EMBL" id="JAUNZN010000001">
    <property type="protein sequence ID" value="KAK4832815.1"/>
    <property type="molecule type" value="Genomic_DNA"/>
</dbReference>
<accession>A0AAN7NVW4</accession>
<name>A0AAN7NVW4_MYCAM</name>
<organism evidence="1 2">
    <name type="scientific">Mycteria americana</name>
    <name type="common">Wood stork</name>
    <dbReference type="NCBI Taxonomy" id="33587"/>
    <lineage>
        <taxon>Eukaryota</taxon>
        <taxon>Metazoa</taxon>
        <taxon>Chordata</taxon>
        <taxon>Craniata</taxon>
        <taxon>Vertebrata</taxon>
        <taxon>Euteleostomi</taxon>
        <taxon>Archelosauria</taxon>
        <taxon>Archosauria</taxon>
        <taxon>Dinosauria</taxon>
        <taxon>Saurischia</taxon>
        <taxon>Theropoda</taxon>
        <taxon>Coelurosauria</taxon>
        <taxon>Aves</taxon>
        <taxon>Neognathae</taxon>
        <taxon>Neoaves</taxon>
        <taxon>Aequornithes</taxon>
        <taxon>Ciconiiformes</taxon>
        <taxon>Ciconiidae</taxon>
        <taxon>Mycteria</taxon>
    </lineage>
</organism>
<sequence>MRVVRLEQDAQKSCRCPITGTVQRQAGWSFGQPDLVKDVPARGRGVGLDIQRSLPNQTILSFYDCKAMLAAMNAYSSLEKTRLQGDLIVAFLYIKGACKKDGERLFTKACSGTTRGNGFKLKEGRFRLDIQKAFFTMRVLRHWNRLPREVMDAPSLELFKARLDGTLSNPI</sequence>
<evidence type="ECO:0000313" key="2">
    <source>
        <dbReference type="Proteomes" id="UP001333110"/>
    </source>
</evidence>
<comment type="caution">
    <text evidence="1">The sequence shown here is derived from an EMBL/GenBank/DDBJ whole genome shotgun (WGS) entry which is preliminary data.</text>
</comment>
<gene>
    <name evidence="1" type="ORF">QYF61_025683</name>
</gene>
<reference evidence="1 2" key="1">
    <citation type="journal article" date="2023" name="J. Hered.">
        <title>Chromosome-level genome of the wood stork (Mycteria americana) provides insight into avian chromosome evolution.</title>
        <authorList>
            <person name="Flamio R. Jr."/>
            <person name="Ramstad K.M."/>
        </authorList>
    </citation>
    <scope>NUCLEOTIDE SEQUENCE [LARGE SCALE GENOMIC DNA]</scope>
    <source>
        <strain evidence="1">JAX WOST 10</strain>
    </source>
</reference>
<dbReference type="AlphaFoldDB" id="A0AAN7NVW4"/>
<protein>
    <submittedName>
        <fullName evidence="1">Uncharacterized protein</fullName>
    </submittedName>
</protein>
<proteinExistence type="predicted"/>